<protein>
    <recommendedName>
        <fullName evidence="2">glucuronosyltransferase</fullName>
        <ecNumber evidence="2">2.4.1.17</ecNumber>
    </recommendedName>
</protein>
<keyword evidence="3" id="KW-0328">Glycosyltransferase</keyword>
<dbReference type="AlphaFoldDB" id="A0AAD4MQW4"/>
<proteinExistence type="inferred from homology"/>
<dbReference type="GO" id="GO:0015020">
    <property type="term" value="F:glucuronosyltransferase activity"/>
    <property type="evidence" value="ECO:0007669"/>
    <property type="project" value="UniProtKB-EC"/>
</dbReference>
<dbReference type="InterPro" id="IPR050271">
    <property type="entry name" value="UDP-glycosyltransferase"/>
</dbReference>
<evidence type="ECO:0000256" key="4">
    <source>
        <dbReference type="ARBA" id="ARBA00022679"/>
    </source>
</evidence>
<dbReference type="Pfam" id="PF00201">
    <property type="entry name" value="UDPGT"/>
    <property type="match status" value="2"/>
</dbReference>
<dbReference type="EMBL" id="JAKKPZ010000087">
    <property type="protein sequence ID" value="KAI1703137.1"/>
    <property type="molecule type" value="Genomic_DNA"/>
</dbReference>
<dbReference type="Pfam" id="PF08592">
    <property type="entry name" value="Anthrone_oxy"/>
    <property type="match status" value="1"/>
</dbReference>
<keyword evidence="8" id="KW-1185">Reference proteome</keyword>
<evidence type="ECO:0000256" key="3">
    <source>
        <dbReference type="ARBA" id="ARBA00022676"/>
    </source>
</evidence>
<dbReference type="InterPro" id="IPR013901">
    <property type="entry name" value="Anthrone_oxy"/>
</dbReference>
<dbReference type="EC" id="2.4.1.17" evidence="2"/>
<name>A0AAD4MQW4_9BILA</name>
<dbReference type="FunFam" id="3.40.50.2000:FF:000021">
    <property type="entry name" value="UDP-glucuronosyltransferase"/>
    <property type="match status" value="1"/>
</dbReference>
<keyword evidence="6" id="KW-1133">Transmembrane helix</keyword>
<accession>A0AAD4MQW4</accession>
<dbReference type="SUPFAM" id="SSF53756">
    <property type="entry name" value="UDP-Glycosyltransferase/glycogen phosphorylase"/>
    <property type="match status" value="1"/>
</dbReference>
<keyword evidence="6" id="KW-0472">Membrane</keyword>
<comment type="caution">
    <text evidence="7">The sequence shown here is derived from an EMBL/GenBank/DDBJ whole genome shotgun (WGS) entry which is preliminary data.</text>
</comment>
<dbReference type="Gene3D" id="3.40.50.2000">
    <property type="entry name" value="Glycogen Phosphorylase B"/>
    <property type="match status" value="1"/>
</dbReference>
<feature type="transmembrane region" description="Helical" evidence="6">
    <location>
        <begin position="626"/>
        <end position="643"/>
    </location>
</feature>
<gene>
    <name evidence="7" type="ORF">DdX_15072</name>
</gene>
<reference evidence="7" key="1">
    <citation type="submission" date="2022-01" db="EMBL/GenBank/DDBJ databases">
        <title>Genome Sequence Resource for Two Populations of Ditylenchus destructor, the Migratory Endoparasitic Phytonematode.</title>
        <authorList>
            <person name="Zhang H."/>
            <person name="Lin R."/>
            <person name="Xie B."/>
        </authorList>
    </citation>
    <scope>NUCLEOTIDE SEQUENCE</scope>
    <source>
        <strain evidence="7">BazhouSP</strain>
    </source>
</reference>
<dbReference type="PROSITE" id="PS00375">
    <property type="entry name" value="UDPGT"/>
    <property type="match status" value="1"/>
</dbReference>
<dbReference type="Proteomes" id="UP001201812">
    <property type="component" value="Unassembled WGS sequence"/>
</dbReference>
<evidence type="ECO:0000256" key="5">
    <source>
        <dbReference type="ARBA" id="ARBA00047475"/>
    </source>
</evidence>
<dbReference type="PANTHER" id="PTHR48043:SF22">
    <property type="entry name" value="GLUCURONOSYLTRANSFERASE"/>
    <property type="match status" value="1"/>
</dbReference>
<keyword evidence="6" id="KW-0812">Transmembrane</keyword>
<comment type="similarity">
    <text evidence="1">Belongs to the UDP-glycosyltransferase family.</text>
</comment>
<evidence type="ECO:0000256" key="2">
    <source>
        <dbReference type="ARBA" id="ARBA00012544"/>
    </source>
</evidence>
<keyword evidence="4 7" id="KW-0808">Transferase</keyword>
<evidence type="ECO:0000256" key="6">
    <source>
        <dbReference type="SAM" id="Phobius"/>
    </source>
</evidence>
<evidence type="ECO:0000313" key="7">
    <source>
        <dbReference type="EMBL" id="KAI1703137.1"/>
    </source>
</evidence>
<dbReference type="InterPro" id="IPR002213">
    <property type="entry name" value="UDP_glucos_trans"/>
</dbReference>
<evidence type="ECO:0000313" key="8">
    <source>
        <dbReference type="Proteomes" id="UP001201812"/>
    </source>
</evidence>
<sequence length="703" mass="78823">MYTGLINAFAFAFAIHLHSVTSLKVLFFVPNLSYSHVVFNAKLANILASNGYNVTMLLLDVDPTVPHIKSAKFQTRRVNVGVSDGRLPNTIWRNPGPYEDANPLNPKIAIKLVRVSEIFVNVCNNLMTNHQLIRELNSENFHIGFAEQYDSCGFGLFHLLNIRKTIWVSATGLYRIQPEAMGVNQPLSYVPELFSEFSSKMNLWERVNNFVLAIATEAVHKLRVVYRETAILHQDLHYLQARDVSADFCFCQHNQSCAVKGHEWPVPLKKDLLKYAGEISQTIIANTSPLLDFAAPTAEYIKGIAGITVDMSRKDILRQEWEPLLNNTKRGFWLVTFGSIAKTSEMPELLRHSLQQAFAHFSDFNFLLKNESIVGSAPEQTQRNVFQARWIPQLELIAHPQCVGLVTHGGLSSILEAIAYARPMVLMPLFADHYKNAKMVERKGLGIIINKLKVRRNTFTNAIRQISDPKYRAQNQKYSTILRDHTENLIDPAGILLFEIKRAAKGLAGTTKMRPHNRINGDSYLWKTNHFEIALSNLSEYSPPNSMPALSELLALTSSAAFTGGAMMVSVAEHPARSKIVSNADLLTEWKESYAHAAPMQAGLALLSTACGTWAAYQHYVTEHPIYPAFGIGAALIFANWPYTLLGIMPVNDQLNNTKVATEETRSLVNHWAKLHSVRTILGVASVGVYVWAILNSRKRTLF</sequence>
<comment type="catalytic activity">
    <reaction evidence="5">
        <text>glucuronate acceptor + UDP-alpha-D-glucuronate = acceptor beta-D-glucuronoside + UDP + H(+)</text>
        <dbReference type="Rhea" id="RHEA:21032"/>
        <dbReference type="ChEBI" id="CHEBI:15378"/>
        <dbReference type="ChEBI" id="CHEBI:58052"/>
        <dbReference type="ChEBI" id="CHEBI:58223"/>
        <dbReference type="ChEBI" id="CHEBI:132367"/>
        <dbReference type="ChEBI" id="CHEBI:132368"/>
        <dbReference type="EC" id="2.4.1.17"/>
    </reaction>
</comment>
<dbReference type="InterPro" id="IPR035595">
    <property type="entry name" value="UDP_glycos_trans_CS"/>
</dbReference>
<organism evidence="7 8">
    <name type="scientific">Ditylenchus destructor</name>
    <dbReference type="NCBI Taxonomy" id="166010"/>
    <lineage>
        <taxon>Eukaryota</taxon>
        <taxon>Metazoa</taxon>
        <taxon>Ecdysozoa</taxon>
        <taxon>Nematoda</taxon>
        <taxon>Chromadorea</taxon>
        <taxon>Rhabditida</taxon>
        <taxon>Tylenchina</taxon>
        <taxon>Tylenchomorpha</taxon>
        <taxon>Sphaerularioidea</taxon>
        <taxon>Anguinidae</taxon>
        <taxon>Anguininae</taxon>
        <taxon>Ditylenchus</taxon>
    </lineage>
</organism>
<evidence type="ECO:0000256" key="1">
    <source>
        <dbReference type="ARBA" id="ARBA00009995"/>
    </source>
</evidence>
<feature type="transmembrane region" description="Helical" evidence="6">
    <location>
        <begin position="676"/>
        <end position="695"/>
    </location>
</feature>
<dbReference type="PANTHER" id="PTHR48043">
    <property type="entry name" value="EG:EG0003.4 PROTEIN-RELATED"/>
    <property type="match status" value="1"/>
</dbReference>
<dbReference type="CDD" id="cd03784">
    <property type="entry name" value="GT1_Gtf-like"/>
    <property type="match status" value="1"/>
</dbReference>